<dbReference type="Proteomes" id="UP000219546">
    <property type="component" value="Unassembled WGS sequence"/>
</dbReference>
<dbReference type="EMBL" id="OAOP01000004">
    <property type="protein sequence ID" value="SNX70354.1"/>
    <property type="molecule type" value="Genomic_DNA"/>
</dbReference>
<proteinExistence type="predicted"/>
<dbReference type="InterPro" id="IPR023833">
    <property type="entry name" value="Signal_pept_SipW-depend-type"/>
</dbReference>
<dbReference type="AlphaFoldDB" id="A0A285CS81"/>
<organism evidence="1 2">
    <name type="scientific">Bacillus oleivorans</name>
    <dbReference type="NCBI Taxonomy" id="1448271"/>
    <lineage>
        <taxon>Bacteria</taxon>
        <taxon>Bacillati</taxon>
        <taxon>Bacillota</taxon>
        <taxon>Bacilli</taxon>
        <taxon>Bacillales</taxon>
        <taxon>Bacillaceae</taxon>
        <taxon>Bacillus</taxon>
    </lineage>
</organism>
<keyword evidence="2" id="KW-1185">Reference proteome</keyword>
<accession>A0A285CS81</accession>
<gene>
    <name evidence="1" type="ORF">SAMN05877753_10477</name>
</gene>
<evidence type="ECO:0000313" key="2">
    <source>
        <dbReference type="Proteomes" id="UP000219546"/>
    </source>
</evidence>
<reference evidence="1 2" key="1">
    <citation type="submission" date="2017-08" db="EMBL/GenBank/DDBJ databases">
        <authorList>
            <person name="de Groot N.N."/>
        </authorList>
    </citation>
    <scope>NUCLEOTIDE SEQUENCE [LARGE SCALE GENOMIC DNA]</scope>
    <source>
        <strain evidence="1 2">JC228</strain>
    </source>
</reference>
<sequence>MSLKKKMSMGILSGALGVSLIGGGTWAAFNDVEVVNNTLAAGTLDLVVGENTTMNFTLSNLKPGDYFNKSLVLTNGGSLDINQILVHANKLAGWTDKDVLDLNTEIGANSGNNSEDDFLSQFKVTITKLAVDPANNVDVFDGTLADLVAGISVDELTDTDATTVGLASGAQQIYNVYVEFVEDSTTFPGSRLHVQNKYQDEMSNLEFVFEATQMPGEDRSND</sequence>
<name>A0A285CS81_9BACI</name>
<dbReference type="InterPro" id="IPR022121">
    <property type="entry name" value="Peptidase_M73_camelysin"/>
</dbReference>
<dbReference type="NCBIfam" id="TIGR04088">
    <property type="entry name" value="cognate_SipW"/>
    <property type="match status" value="1"/>
</dbReference>
<dbReference type="OrthoDB" id="2660939at2"/>
<dbReference type="Pfam" id="PF12389">
    <property type="entry name" value="Peptidase_M73"/>
    <property type="match status" value="1"/>
</dbReference>
<dbReference type="RefSeq" id="WP_097158484.1">
    <property type="nucleotide sequence ID" value="NZ_JBEPMQ010000010.1"/>
</dbReference>
<evidence type="ECO:0000313" key="1">
    <source>
        <dbReference type="EMBL" id="SNX70354.1"/>
    </source>
</evidence>
<protein>
    <submittedName>
        <fullName evidence="1">Camelysin</fullName>
    </submittedName>
</protein>